<keyword evidence="4" id="KW-1185">Reference proteome</keyword>
<evidence type="ECO:0000313" key="4">
    <source>
        <dbReference type="Proteomes" id="UP001163823"/>
    </source>
</evidence>
<proteinExistence type="inferred from homology"/>
<sequence length="1010" mass="110829">MLHRSFKSSKCKTALKLSVSRIKLLKNKREAQVRQLKRELAKLIESGQDRTARIRVEHVIREEKTMTAYDLIEIYCELIAARLPIIESQKNCPVDLKEAISSVIFASPRCSDIPELMDVRKHLTARYGKEFVSAAIELRPNCGVNRMLVEKLSAKAPDGPTKMKILSAIAEEHNVKWDPNSSVENDIKYLEDLRIETSTLENASYVEPPQVQAPSNCDERGNPTTNVYPQKSTTSSKFNPEMRSPGFGTQEMDFRQSYTEDGSTSSIGKQNWNMEFKDATSAAQAAAESAEHASMAARAAAEFASSGHNTRQYSTGSQDSSVNDSRDEGPRATYDKHLYKDSVNSAFHRKSPGMHNEQIDGREQENLAGASNQFSSDGLENAGKIGQSASLSVASFTDNETSGNNQMEDKNTQKNSFECESSDFLRDMSVKKQGSKSDVDFVSGIYADVNPENVDNFVERRTGKKSRRASSHSRSSTSSDDHNEILKLSQQMGNDAAEDLFVTVEGTTQKEIISCDDTSVVFDDSESDDDDYQFGVENKYKEQESSLHFSSPDSKAPVDPLANRNVWTPGEANEETVEIGSSRSHFSTDNHSSPAFYESLTKSAVSSQQEDMFPATFDDSNGSSSESEKDLDESKLVGTKDHGLYLHEKNITSKNSIIIHEFSGSSSMDKGNGDSSRKPSSSVGSDTMEEQPERNQIIDLTAVSEESNVQGGKELNFGVLTGGFRNKGYRRPPYTKNPSGKASSPSEDNLVKIGQSSPTVRTSGSSGPHSPELCMRELSRGNRSPGSGALSTSSDSDNDNLVVGSQQNVSSTRDLYTRTPRTEVNGKSSSRTPVTYFDSDSSDSQDDQHKQTSDRNPRLASGFSRRTKAAPSTVRSVNLKDPVFPEASVIPDPGSGPGRKASSRSSFNTGNQRRPSFQTKSSDLLGSSEQNGLAKQAVSKSIPKSQRSLREESVKSYARIQQSSSIQKRVISGNSGEDSPSTEKTSHVHPKLPDYDSFAAHFQSLRQGRQ</sequence>
<accession>A0AAD7PV84</accession>
<dbReference type="Gene3D" id="1.20.1260.60">
    <property type="entry name" value="Vacuolar protein sorting-associated protein Ist1"/>
    <property type="match status" value="1"/>
</dbReference>
<feature type="compositionally biased region" description="Basic and acidic residues" evidence="2">
    <location>
        <begin position="846"/>
        <end position="857"/>
    </location>
</feature>
<dbReference type="KEGG" id="qsa:O6P43_007827"/>
<feature type="compositionally biased region" description="Polar residues" evidence="2">
    <location>
        <begin position="307"/>
        <end position="323"/>
    </location>
</feature>
<dbReference type="PANTHER" id="PTHR12161:SF13">
    <property type="entry name" value="REGULATOR OF VPS4 ACTIVITY IN THE MVB PATHWAY PROTEIN"/>
    <property type="match status" value="1"/>
</dbReference>
<dbReference type="InterPro" id="IPR005061">
    <property type="entry name" value="Ist1"/>
</dbReference>
<feature type="compositionally biased region" description="Polar residues" evidence="2">
    <location>
        <begin position="781"/>
        <end position="792"/>
    </location>
</feature>
<feature type="region of interest" description="Disordered" evidence="2">
    <location>
        <begin position="397"/>
        <end position="416"/>
    </location>
</feature>
<evidence type="ECO:0000256" key="1">
    <source>
        <dbReference type="ARBA" id="ARBA00005536"/>
    </source>
</evidence>
<feature type="compositionally biased region" description="Polar residues" evidence="2">
    <location>
        <begin position="397"/>
        <end position="406"/>
    </location>
</feature>
<name>A0AAD7PV84_QUISA</name>
<comment type="caution">
    <text evidence="3">The sequence shown here is derived from an EMBL/GenBank/DDBJ whole genome shotgun (WGS) entry which is preliminary data.</text>
</comment>
<feature type="compositionally biased region" description="Polar residues" evidence="2">
    <location>
        <begin position="736"/>
        <end position="747"/>
    </location>
</feature>
<gene>
    <name evidence="3" type="ORF">O6P43_007827</name>
</gene>
<feature type="region of interest" description="Disordered" evidence="2">
    <location>
        <begin position="455"/>
        <end position="486"/>
    </location>
</feature>
<feature type="compositionally biased region" description="Polar residues" evidence="2">
    <location>
        <begin position="222"/>
        <end position="238"/>
    </location>
</feature>
<feature type="region of interest" description="Disordered" evidence="2">
    <location>
        <begin position="209"/>
        <end position="250"/>
    </location>
</feature>
<feature type="compositionally biased region" description="Polar residues" evidence="2">
    <location>
        <begin position="903"/>
        <end position="946"/>
    </location>
</feature>
<comment type="similarity">
    <text evidence="1">Belongs to the IST1 family.</text>
</comment>
<organism evidence="3 4">
    <name type="scientific">Quillaja saponaria</name>
    <name type="common">Soap bark tree</name>
    <dbReference type="NCBI Taxonomy" id="32244"/>
    <lineage>
        <taxon>Eukaryota</taxon>
        <taxon>Viridiplantae</taxon>
        <taxon>Streptophyta</taxon>
        <taxon>Embryophyta</taxon>
        <taxon>Tracheophyta</taxon>
        <taxon>Spermatophyta</taxon>
        <taxon>Magnoliopsida</taxon>
        <taxon>eudicotyledons</taxon>
        <taxon>Gunneridae</taxon>
        <taxon>Pentapetalae</taxon>
        <taxon>rosids</taxon>
        <taxon>fabids</taxon>
        <taxon>Fabales</taxon>
        <taxon>Quillajaceae</taxon>
        <taxon>Quillaja</taxon>
    </lineage>
</organism>
<dbReference type="Proteomes" id="UP001163823">
    <property type="component" value="Chromosome 4"/>
</dbReference>
<dbReference type="InterPro" id="IPR042277">
    <property type="entry name" value="IST1-like"/>
</dbReference>
<dbReference type="AlphaFoldDB" id="A0AAD7PV84"/>
<feature type="compositionally biased region" description="Polar residues" evidence="2">
    <location>
        <begin position="959"/>
        <end position="983"/>
    </location>
</feature>
<protein>
    <submittedName>
        <fullName evidence="3">Regulator of Vps4 activity in the MVB pathway protein</fullName>
    </submittedName>
</protein>
<dbReference type="Pfam" id="PF03398">
    <property type="entry name" value="Ist1"/>
    <property type="match status" value="1"/>
</dbReference>
<dbReference type="EMBL" id="JARAOO010000004">
    <property type="protein sequence ID" value="KAJ7969491.1"/>
    <property type="molecule type" value="Genomic_DNA"/>
</dbReference>
<dbReference type="PANTHER" id="PTHR12161">
    <property type="entry name" value="IST1 FAMILY MEMBER"/>
    <property type="match status" value="1"/>
</dbReference>
<feature type="region of interest" description="Disordered" evidence="2">
    <location>
        <begin position="300"/>
        <end position="357"/>
    </location>
</feature>
<feature type="compositionally biased region" description="Polar residues" evidence="2">
    <location>
        <begin position="754"/>
        <end position="768"/>
    </location>
</feature>
<feature type="compositionally biased region" description="Basic and acidic residues" evidence="2">
    <location>
        <begin position="324"/>
        <end position="340"/>
    </location>
</feature>
<reference evidence="3" key="1">
    <citation type="journal article" date="2023" name="Science">
        <title>Elucidation of the pathway for biosynthesis of saponin adjuvants from the soapbark tree.</title>
        <authorList>
            <person name="Reed J."/>
            <person name="Orme A."/>
            <person name="El-Demerdash A."/>
            <person name="Owen C."/>
            <person name="Martin L.B.B."/>
            <person name="Misra R.C."/>
            <person name="Kikuchi S."/>
            <person name="Rejzek M."/>
            <person name="Martin A.C."/>
            <person name="Harkess A."/>
            <person name="Leebens-Mack J."/>
            <person name="Louveau T."/>
            <person name="Stephenson M.J."/>
            <person name="Osbourn A."/>
        </authorList>
    </citation>
    <scope>NUCLEOTIDE SEQUENCE</scope>
    <source>
        <strain evidence="3">S10</strain>
    </source>
</reference>
<feature type="compositionally biased region" description="Polar residues" evidence="2">
    <location>
        <begin position="600"/>
        <end position="610"/>
    </location>
</feature>
<dbReference type="FunFam" id="1.20.1260.60:FF:000003">
    <property type="entry name" value="IST1-like protein isoform A"/>
    <property type="match status" value="1"/>
</dbReference>
<feature type="region of interest" description="Disordered" evidence="2">
    <location>
        <begin position="543"/>
        <end position="647"/>
    </location>
</feature>
<feature type="compositionally biased region" description="Polar residues" evidence="2">
    <location>
        <begin position="579"/>
        <end position="593"/>
    </location>
</feature>
<evidence type="ECO:0000313" key="3">
    <source>
        <dbReference type="EMBL" id="KAJ7969491.1"/>
    </source>
</evidence>
<feature type="compositionally biased region" description="Polar residues" evidence="2">
    <location>
        <begin position="803"/>
        <end position="814"/>
    </location>
</feature>
<feature type="compositionally biased region" description="Basic and acidic residues" evidence="2">
    <location>
        <begin position="626"/>
        <end position="647"/>
    </location>
</feature>
<evidence type="ECO:0000256" key="2">
    <source>
        <dbReference type="SAM" id="MobiDB-lite"/>
    </source>
</evidence>
<feature type="compositionally biased region" description="Basic residues" evidence="2">
    <location>
        <begin position="462"/>
        <end position="471"/>
    </location>
</feature>
<dbReference type="GO" id="GO:0015031">
    <property type="term" value="P:protein transport"/>
    <property type="evidence" value="ECO:0007669"/>
    <property type="project" value="InterPro"/>
</dbReference>
<feature type="region of interest" description="Disordered" evidence="2">
    <location>
        <begin position="662"/>
        <end position="1010"/>
    </location>
</feature>